<dbReference type="GeneID" id="40306476"/>
<accession>A0A2A9MBN5</accession>
<dbReference type="SMART" id="SM00952">
    <property type="entry name" value="RAP"/>
    <property type="match status" value="1"/>
</dbReference>
<name>A0A2A9MBN5_BESBE</name>
<feature type="compositionally biased region" description="Basic and acidic residues" evidence="1">
    <location>
        <begin position="454"/>
        <end position="466"/>
    </location>
</feature>
<feature type="region of interest" description="Disordered" evidence="1">
    <location>
        <begin position="277"/>
        <end position="320"/>
    </location>
</feature>
<evidence type="ECO:0000259" key="2">
    <source>
        <dbReference type="PROSITE" id="PS51286"/>
    </source>
</evidence>
<feature type="region of interest" description="Disordered" evidence="1">
    <location>
        <begin position="1622"/>
        <end position="1704"/>
    </location>
</feature>
<feature type="compositionally biased region" description="Low complexity" evidence="1">
    <location>
        <begin position="292"/>
        <end position="306"/>
    </location>
</feature>
<feature type="compositionally biased region" description="Low complexity" evidence="1">
    <location>
        <begin position="867"/>
        <end position="880"/>
    </location>
</feature>
<feature type="compositionally biased region" description="Polar residues" evidence="1">
    <location>
        <begin position="1234"/>
        <end position="1245"/>
    </location>
</feature>
<evidence type="ECO:0000313" key="4">
    <source>
        <dbReference type="Proteomes" id="UP000224006"/>
    </source>
</evidence>
<feature type="compositionally biased region" description="Basic and acidic residues" evidence="1">
    <location>
        <begin position="543"/>
        <end position="570"/>
    </location>
</feature>
<dbReference type="PROSITE" id="PS51286">
    <property type="entry name" value="RAP"/>
    <property type="match status" value="1"/>
</dbReference>
<dbReference type="KEGG" id="bbes:BESB_014140"/>
<proteinExistence type="predicted"/>
<comment type="caution">
    <text evidence="3">The sequence shown here is derived from an EMBL/GenBank/DDBJ whole genome shotgun (WGS) entry which is preliminary data.</text>
</comment>
<feature type="region of interest" description="Disordered" evidence="1">
    <location>
        <begin position="534"/>
        <end position="570"/>
    </location>
</feature>
<feature type="compositionally biased region" description="Basic and acidic residues" evidence="1">
    <location>
        <begin position="1656"/>
        <end position="1665"/>
    </location>
</feature>
<evidence type="ECO:0000256" key="1">
    <source>
        <dbReference type="SAM" id="MobiDB-lite"/>
    </source>
</evidence>
<dbReference type="OrthoDB" id="330775at2759"/>
<feature type="region of interest" description="Disordered" evidence="1">
    <location>
        <begin position="711"/>
        <end position="753"/>
    </location>
</feature>
<feature type="compositionally biased region" description="Polar residues" evidence="1">
    <location>
        <begin position="280"/>
        <end position="290"/>
    </location>
</feature>
<protein>
    <recommendedName>
        <fullName evidence="2">RAP domain-containing protein</fullName>
    </recommendedName>
</protein>
<dbReference type="RefSeq" id="XP_029216811.1">
    <property type="nucleotide sequence ID" value="XM_029360144.1"/>
</dbReference>
<dbReference type="EMBL" id="NWUJ01000010">
    <property type="protein sequence ID" value="PFH32802.1"/>
    <property type="molecule type" value="Genomic_DNA"/>
</dbReference>
<keyword evidence="4" id="KW-1185">Reference proteome</keyword>
<feature type="region of interest" description="Disordered" evidence="1">
    <location>
        <begin position="208"/>
        <end position="255"/>
    </location>
</feature>
<feature type="region of interest" description="Disordered" evidence="1">
    <location>
        <begin position="975"/>
        <end position="1013"/>
    </location>
</feature>
<feature type="region of interest" description="Disordered" evidence="1">
    <location>
        <begin position="413"/>
        <end position="493"/>
    </location>
</feature>
<feature type="region of interest" description="Disordered" evidence="1">
    <location>
        <begin position="1228"/>
        <end position="1248"/>
    </location>
</feature>
<feature type="region of interest" description="Disordered" evidence="1">
    <location>
        <begin position="1360"/>
        <end position="1388"/>
    </location>
</feature>
<dbReference type="Proteomes" id="UP000224006">
    <property type="component" value="Chromosome IX"/>
</dbReference>
<feature type="domain" description="RAP" evidence="2">
    <location>
        <begin position="1603"/>
        <end position="1746"/>
    </location>
</feature>
<organism evidence="3 4">
    <name type="scientific">Besnoitia besnoiti</name>
    <name type="common">Apicomplexan protozoan</name>
    <dbReference type="NCBI Taxonomy" id="94643"/>
    <lineage>
        <taxon>Eukaryota</taxon>
        <taxon>Sar</taxon>
        <taxon>Alveolata</taxon>
        <taxon>Apicomplexa</taxon>
        <taxon>Conoidasida</taxon>
        <taxon>Coccidia</taxon>
        <taxon>Eucoccidiorida</taxon>
        <taxon>Eimeriorina</taxon>
        <taxon>Sarcocystidae</taxon>
        <taxon>Besnoitia</taxon>
    </lineage>
</organism>
<gene>
    <name evidence="3" type="ORF">BESB_014140</name>
</gene>
<sequence length="1753" mass="184731">MRARPPVAYRLRPAARGCRLGAQACAPAGCAAAAPTALRSGGFESGSPLHCRAAGGLQSRETRGTGRDGEQNFALLQRRALASSSRAQRSPRRAPPKTDGGPPAAARRNAAVDRLTSNIHDISDMSPHVLTAAATAAAKSGMKGHWTACVSRAFELRKGLSVRDAALLFSAATRMRAQDGRFLDMLAGVILAKFQRAREQQALQEQLRDQRWRQRAQGAWAPESPRGDSGLRSTTPAADGRLPPSSPPAPASDPAIWQGESFGAVSISAAASSRALSPSQGCTLSDQEPGSRSRSAASLSPSRSSFPPAPSATGTLTPQARKAESPIAAAFSPFAVYSVAVSCATLRYFNEELLTALAACATHVPLSSFSGFDLVGLLAAFASLRFLPPETFLRQAHALLRDEMRQWSSALQRRYPLPPQRTEAADSPASGAHRGASPHGASVEAPPPRAFPSGKKEIRAHPRRECPSSGDPEEAAFAPARSASTSSHTGSRGLALGRELPLEDAVTHGNLPERQTVNLAAVLHSMARFAELSDGAAARGSRSRRETDVEGKSIHSDSKKHIREHGTADGGERSEFFKDCLTLIQDHLHIHLRHLPASIDRRQPVPAFLAGSGSLTAFQKLDSDAGAHAASVEPHLLAACPRYNFAFSLTSLRDLSVIASVLNFLPSLACCASVRWHPSRPASSVVHAILDDLAILAPRIVERSAQRETASGAIGFNARESNSGESSRLPQSTSSPPSFAAEGNMQGARGGSDSASDAFCHLVRPHSQLPSSSSPAAFLSLLSIARAHSRLQPALRPQEPLLSQCLLEMLRHPSALTPVRFVALWRIFSSLSPRTAEDVAALRGRPRGPSAAGQSVEPPAEPEQPRSADAAAEASFYEASPHAGTRGEAGRAGVTALGRAAFGFLCQHSERMLSSCTISQLASVASSLLAYEPLLQAPSHTQGGPSSAYTAQATFIANGIRRRLLELYQMQARHGSEAAQAGDEADGGAPEAPRGNPDARTQTRVCNSSAGERENADQLLRAARKGAPAAEGLLERPQQAVWLLAVLGRFTPESAQYAALPLLTALCSGAANASHANDQARAGARDGTSFLADTDYEALHLSRRDAAAVDDLRPPFISPLVRALSAQEVAVLLRAMARLHLRHIRLLTQVCFHLSAALDGENAAIDGSAECRPSVHAEGDSTSVADVAHTAATPLASGRASAASLASLLLALAKLSFHPALLDAPTYSAGAPSRASSPHSVSRNAGSGGVFSRSGMSSEAPAEAAAFSWTAVMRELTSRCRRQLLGSLDAHPAAATLEGRASASGMLEQLPLSRYVADSEAASAPAAEGEVTLFTAVNALYAFALVDFADCYSACASRGGDAPPPADSATGEASAAPRGQTTSERRAHWPTRGGCGSLMSEAATALVAVCQRHLLGSATTRGTSLPNPAEEGDAKDMAGAAWPCESSLKLLAEKASAEMPRIELSRKSQGSVETFTQLIAVHAALDRLRAIPGGAGEDVGEPSGEERSTAAALNQTEELADLGQHTLLSPHAMAVLQMAREQGERGLRAGQAPAPATLATSAFHRQAMMALEAALSEEFLTEVPFLSGVFYIDCVLHERRPPVALEFDGPLHFYHPASFPRSNGSYGQDSGGGSDRQRALGGSLESQGGSRNDGVGSREEAETGRRPLTQRQPPAEGGGHGRRAEKDEGALQSRRAPPQKRMPYTSLSLFKQRLLERHGFRVVRIAYSDWLRLDGDLEKQKAFLIQAISSPLD</sequence>
<feature type="region of interest" description="Disordered" evidence="1">
    <location>
        <begin position="839"/>
        <end position="889"/>
    </location>
</feature>
<feature type="compositionally biased region" description="Polar residues" evidence="1">
    <location>
        <begin position="999"/>
        <end position="1010"/>
    </location>
</feature>
<feature type="compositionally biased region" description="Low complexity" evidence="1">
    <location>
        <begin position="977"/>
        <end position="993"/>
    </location>
</feature>
<dbReference type="Pfam" id="PF08373">
    <property type="entry name" value="RAP"/>
    <property type="match status" value="1"/>
</dbReference>
<reference evidence="3 4" key="1">
    <citation type="submission" date="2017-09" db="EMBL/GenBank/DDBJ databases">
        <title>Genome sequencing of Besnoitia besnoiti strain Bb-Ger1.</title>
        <authorList>
            <person name="Schares G."/>
            <person name="Venepally P."/>
            <person name="Lorenzi H.A."/>
        </authorList>
    </citation>
    <scope>NUCLEOTIDE SEQUENCE [LARGE SCALE GENOMIC DNA]</scope>
    <source>
        <strain evidence="3 4">Bb-Ger1</strain>
    </source>
</reference>
<dbReference type="InterPro" id="IPR013584">
    <property type="entry name" value="RAP"/>
</dbReference>
<evidence type="ECO:0000313" key="3">
    <source>
        <dbReference type="EMBL" id="PFH32802.1"/>
    </source>
</evidence>
<feature type="region of interest" description="Disordered" evidence="1">
    <location>
        <begin position="80"/>
        <end position="107"/>
    </location>
</feature>
<feature type="compositionally biased region" description="Polar residues" evidence="1">
    <location>
        <begin position="719"/>
        <end position="737"/>
    </location>
</feature>
<dbReference type="VEuPathDB" id="ToxoDB:BESB_014140"/>